<dbReference type="CDD" id="cd06257">
    <property type="entry name" value="DnaJ"/>
    <property type="match status" value="1"/>
</dbReference>
<dbReference type="GO" id="GO:0012505">
    <property type="term" value="C:endomembrane system"/>
    <property type="evidence" value="ECO:0007669"/>
    <property type="project" value="UniProtKB-SubCell"/>
</dbReference>
<reference evidence="8" key="1">
    <citation type="journal article" date="2014" name="Front. Microbiol.">
        <title>High frequency of phylogenetically diverse reductive dehalogenase-homologous genes in deep subseafloor sedimentary metagenomes.</title>
        <authorList>
            <person name="Kawai M."/>
            <person name="Futagami T."/>
            <person name="Toyoda A."/>
            <person name="Takaki Y."/>
            <person name="Nishi S."/>
            <person name="Hori S."/>
            <person name="Arai W."/>
            <person name="Tsubouchi T."/>
            <person name="Morono Y."/>
            <person name="Uchiyama I."/>
            <person name="Ito T."/>
            <person name="Fujiyama A."/>
            <person name="Inagaki F."/>
            <person name="Takami H."/>
        </authorList>
    </citation>
    <scope>NUCLEOTIDE SEQUENCE</scope>
    <source>
        <strain evidence="8">Expedition CK06-06</strain>
    </source>
</reference>
<proteinExistence type="predicted"/>
<dbReference type="SUPFAM" id="SSF46565">
    <property type="entry name" value="Chaperone J-domain"/>
    <property type="match status" value="1"/>
</dbReference>
<organism evidence="8">
    <name type="scientific">marine sediment metagenome</name>
    <dbReference type="NCBI Taxonomy" id="412755"/>
    <lineage>
        <taxon>unclassified sequences</taxon>
        <taxon>metagenomes</taxon>
        <taxon>ecological metagenomes</taxon>
    </lineage>
</organism>
<evidence type="ECO:0000256" key="2">
    <source>
        <dbReference type="ARBA" id="ARBA00022692"/>
    </source>
</evidence>
<accession>X1E3A9</accession>
<feature type="domain" description="J" evidence="7">
    <location>
        <begin position="93"/>
        <end position="155"/>
    </location>
</feature>
<sequence>MWKLILFILAGLYTLNPYDILPDFMIGWGWLDDLIIWILLWRYLVSRKKKYANYSRFYQQDGRSFENSSRDSYTGQQGSGVHDQQSESNAPWDAHRVLGIDRNASAAEIKHAYRELANKYHPDKLEHLGHEFKALAEMRFKEIQQAYQELTGKES</sequence>
<keyword evidence="4 6" id="KW-0472">Membrane</keyword>
<feature type="region of interest" description="Disordered" evidence="5">
    <location>
        <begin position="62"/>
        <end position="90"/>
    </location>
</feature>
<evidence type="ECO:0000256" key="1">
    <source>
        <dbReference type="ARBA" id="ARBA00004127"/>
    </source>
</evidence>
<dbReference type="InterPro" id="IPR001623">
    <property type="entry name" value="DnaJ_domain"/>
</dbReference>
<keyword evidence="3 6" id="KW-1133">Transmembrane helix</keyword>
<dbReference type="AlphaFoldDB" id="X1E3A9"/>
<dbReference type="EMBL" id="BART01032804">
    <property type="protein sequence ID" value="GAH14900.1"/>
    <property type="molecule type" value="Genomic_DNA"/>
</dbReference>
<comment type="caution">
    <text evidence="8">The sequence shown here is derived from an EMBL/GenBank/DDBJ whole genome shotgun (WGS) entry which is preliminary data.</text>
</comment>
<comment type="subcellular location">
    <subcellularLocation>
        <location evidence="1">Endomembrane system</location>
        <topology evidence="1">Multi-pass membrane protein</topology>
    </subcellularLocation>
</comment>
<dbReference type="Gene3D" id="1.10.287.110">
    <property type="entry name" value="DnaJ domain"/>
    <property type="match status" value="1"/>
</dbReference>
<name>X1E3A9_9ZZZZ</name>
<evidence type="ECO:0000256" key="3">
    <source>
        <dbReference type="ARBA" id="ARBA00022989"/>
    </source>
</evidence>
<gene>
    <name evidence="8" type="ORF">S01H4_56584</name>
</gene>
<dbReference type="InterPro" id="IPR010652">
    <property type="entry name" value="DUF1232"/>
</dbReference>
<feature type="transmembrane region" description="Helical" evidence="6">
    <location>
        <begin position="27"/>
        <end position="45"/>
    </location>
</feature>
<dbReference type="InterPro" id="IPR050817">
    <property type="entry name" value="DjlA_DnaK_co-chaperone"/>
</dbReference>
<dbReference type="PRINTS" id="PR00625">
    <property type="entry name" value="JDOMAIN"/>
</dbReference>
<evidence type="ECO:0000313" key="8">
    <source>
        <dbReference type="EMBL" id="GAH14900.1"/>
    </source>
</evidence>
<dbReference type="PROSITE" id="PS50076">
    <property type="entry name" value="DNAJ_2"/>
    <property type="match status" value="1"/>
</dbReference>
<dbReference type="Pfam" id="PF06803">
    <property type="entry name" value="DUF1232"/>
    <property type="match status" value="1"/>
</dbReference>
<dbReference type="SMART" id="SM00271">
    <property type="entry name" value="DnaJ"/>
    <property type="match status" value="1"/>
</dbReference>
<evidence type="ECO:0000256" key="6">
    <source>
        <dbReference type="SAM" id="Phobius"/>
    </source>
</evidence>
<keyword evidence="2 6" id="KW-0812">Transmembrane</keyword>
<feature type="compositionally biased region" description="Polar residues" evidence="5">
    <location>
        <begin position="62"/>
        <end position="76"/>
    </location>
</feature>
<dbReference type="Pfam" id="PF00226">
    <property type="entry name" value="DnaJ"/>
    <property type="match status" value="1"/>
</dbReference>
<evidence type="ECO:0000259" key="7">
    <source>
        <dbReference type="PROSITE" id="PS50076"/>
    </source>
</evidence>
<evidence type="ECO:0000256" key="5">
    <source>
        <dbReference type="SAM" id="MobiDB-lite"/>
    </source>
</evidence>
<evidence type="ECO:0000256" key="4">
    <source>
        <dbReference type="ARBA" id="ARBA00023136"/>
    </source>
</evidence>
<dbReference type="InterPro" id="IPR036869">
    <property type="entry name" value="J_dom_sf"/>
</dbReference>
<protein>
    <recommendedName>
        <fullName evidence="7">J domain-containing protein</fullName>
    </recommendedName>
</protein>
<dbReference type="PANTHER" id="PTHR24074">
    <property type="entry name" value="CO-CHAPERONE PROTEIN DJLA"/>
    <property type="match status" value="1"/>
</dbReference>